<dbReference type="InterPro" id="IPR045255">
    <property type="entry name" value="RanBP1-like"/>
</dbReference>
<keyword evidence="9" id="KW-0539">Nucleus</keyword>
<keyword evidence="5" id="KW-0653">Protein transport</keyword>
<feature type="compositionally biased region" description="Basic and acidic residues" evidence="10">
    <location>
        <begin position="289"/>
        <end position="299"/>
    </location>
</feature>
<keyword evidence="7" id="KW-0811">Translocation</keyword>
<keyword evidence="13" id="KW-1185">Reference proteome</keyword>
<feature type="region of interest" description="Disordered" evidence="10">
    <location>
        <begin position="1"/>
        <end position="27"/>
    </location>
</feature>
<feature type="region of interest" description="Disordered" evidence="10">
    <location>
        <begin position="255"/>
        <end position="299"/>
    </location>
</feature>
<dbReference type="AlphaFoldDB" id="A0A3Q4ASX2"/>
<keyword evidence="2" id="KW-0813">Transport</keyword>
<organism evidence="12 13">
    <name type="scientific">Mola mola</name>
    <name type="common">Ocean sunfish</name>
    <name type="synonym">Tetraodon mola</name>
    <dbReference type="NCBI Taxonomy" id="94237"/>
    <lineage>
        <taxon>Eukaryota</taxon>
        <taxon>Metazoa</taxon>
        <taxon>Chordata</taxon>
        <taxon>Craniata</taxon>
        <taxon>Vertebrata</taxon>
        <taxon>Euteleostomi</taxon>
        <taxon>Actinopterygii</taxon>
        <taxon>Neopterygii</taxon>
        <taxon>Teleostei</taxon>
        <taxon>Neoteleostei</taxon>
        <taxon>Acanthomorphata</taxon>
        <taxon>Eupercaria</taxon>
        <taxon>Tetraodontiformes</taxon>
        <taxon>Molidae</taxon>
        <taxon>Mola</taxon>
    </lineage>
</organism>
<dbReference type="InterPro" id="IPR011993">
    <property type="entry name" value="PH-like_dom_sf"/>
</dbReference>
<evidence type="ECO:0000313" key="13">
    <source>
        <dbReference type="Proteomes" id="UP000261620"/>
    </source>
</evidence>
<proteinExistence type="predicted"/>
<feature type="compositionally biased region" description="Acidic residues" evidence="10">
    <location>
        <begin position="277"/>
        <end position="288"/>
    </location>
</feature>
<dbReference type="OMA" id="CDWVWEQ"/>
<protein>
    <recommendedName>
        <fullName evidence="11">RanBD1 domain-containing protein</fullName>
    </recommendedName>
</protein>
<keyword evidence="4" id="KW-0509">mRNA transport</keyword>
<evidence type="ECO:0000259" key="11">
    <source>
        <dbReference type="SMART" id="SM00160"/>
    </source>
</evidence>
<dbReference type="Pfam" id="PF08911">
    <property type="entry name" value="NUP50"/>
    <property type="match status" value="1"/>
</dbReference>
<evidence type="ECO:0000256" key="3">
    <source>
        <dbReference type="ARBA" id="ARBA00022737"/>
    </source>
</evidence>
<evidence type="ECO:0000256" key="8">
    <source>
        <dbReference type="ARBA" id="ARBA00023132"/>
    </source>
</evidence>
<evidence type="ECO:0000256" key="5">
    <source>
        <dbReference type="ARBA" id="ARBA00022927"/>
    </source>
</evidence>
<evidence type="ECO:0000256" key="1">
    <source>
        <dbReference type="ARBA" id="ARBA00004567"/>
    </source>
</evidence>
<dbReference type="PANTHER" id="PTHR23138">
    <property type="entry name" value="RAN BINDING PROTEIN"/>
    <property type="match status" value="1"/>
</dbReference>
<keyword evidence="3" id="KW-0677">Repeat</keyword>
<accession>A0A3Q4ASX2</accession>
<dbReference type="Ensembl" id="ENSMMOT00000007861.1">
    <property type="protein sequence ID" value="ENSMMOP00000007715.1"/>
    <property type="gene ID" value="ENSMMOG00000005997.1"/>
</dbReference>
<dbReference type="InterPro" id="IPR015007">
    <property type="entry name" value="NUP2/50/61"/>
</dbReference>
<dbReference type="Pfam" id="PF00638">
    <property type="entry name" value="Ran_BP1"/>
    <property type="match status" value="1"/>
</dbReference>
<dbReference type="Gene3D" id="2.30.29.30">
    <property type="entry name" value="Pleckstrin-homology domain (PH domain)/Phosphotyrosine-binding domain (PTB)"/>
    <property type="match status" value="1"/>
</dbReference>
<comment type="subcellular location">
    <subcellularLocation>
        <location evidence="1">Nucleus</location>
        <location evidence="1">Nuclear pore complex</location>
    </subcellularLocation>
</comment>
<dbReference type="GO" id="GO:0006606">
    <property type="term" value="P:protein import into nucleus"/>
    <property type="evidence" value="ECO:0007669"/>
    <property type="project" value="TreeGrafter"/>
</dbReference>
<evidence type="ECO:0000256" key="4">
    <source>
        <dbReference type="ARBA" id="ARBA00022816"/>
    </source>
</evidence>
<dbReference type="GO" id="GO:0005643">
    <property type="term" value="C:nuclear pore"/>
    <property type="evidence" value="ECO:0007669"/>
    <property type="project" value="UniProtKB-SubCell"/>
</dbReference>
<dbReference type="PANTHER" id="PTHR23138:SF141">
    <property type="entry name" value="NUCLEAR PORE COMPLEX PROTEIN NUP50"/>
    <property type="match status" value="1"/>
</dbReference>
<reference evidence="12" key="2">
    <citation type="submission" date="2025-09" db="UniProtKB">
        <authorList>
            <consortium name="Ensembl"/>
        </authorList>
    </citation>
    <scope>IDENTIFICATION</scope>
</reference>
<keyword evidence="8" id="KW-0906">Nuclear pore complex</keyword>
<feature type="domain" description="RanBD1" evidence="11">
    <location>
        <begin position="288"/>
        <end position="405"/>
    </location>
</feature>
<evidence type="ECO:0000256" key="7">
    <source>
        <dbReference type="ARBA" id="ARBA00023010"/>
    </source>
</evidence>
<dbReference type="Proteomes" id="UP000261620">
    <property type="component" value="Unplaced"/>
</dbReference>
<dbReference type="SUPFAM" id="SSF50729">
    <property type="entry name" value="PH domain-like"/>
    <property type="match status" value="1"/>
</dbReference>
<evidence type="ECO:0000256" key="10">
    <source>
        <dbReference type="SAM" id="MobiDB-lite"/>
    </source>
</evidence>
<reference evidence="12" key="1">
    <citation type="submission" date="2025-08" db="UniProtKB">
        <authorList>
            <consortium name="Ensembl"/>
        </authorList>
    </citation>
    <scope>IDENTIFICATION</scope>
</reference>
<dbReference type="GO" id="GO:0051028">
    <property type="term" value="P:mRNA transport"/>
    <property type="evidence" value="ECO:0007669"/>
    <property type="project" value="UniProtKB-KW"/>
</dbReference>
<keyword evidence="6" id="KW-0007">Acetylation</keyword>
<evidence type="ECO:0000256" key="6">
    <source>
        <dbReference type="ARBA" id="ARBA00022990"/>
    </source>
</evidence>
<dbReference type="CDD" id="cd13170">
    <property type="entry name" value="RanBD_NUP50"/>
    <property type="match status" value="1"/>
</dbReference>
<dbReference type="InterPro" id="IPR000156">
    <property type="entry name" value="Ran_bind_dom"/>
</dbReference>
<dbReference type="STRING" id="94237.ENSMMOP00000007715"/>
<sequence>MAKRIADKELTDRNWDQEDEGEEAGTFSVASEDVLKNRAIKKAKRRNIGGEVKLSAPAAFSGFGNGGGFKGLGSLTNGNSVAPTFGGFSSTPASTTTTASGLTFNGPTSTKPTSDIMAKQTNGSAPSPVQSLSSCSSSKEYSRQLTALNCSVRDWITKHVNDNPLCDLNPIFRDYEQHLASIERQYGAISAEGAAPAPAAALFSFSKSTTEEKSSGVTFNFGQKVDSSVLASLGSKTSPSSFSFSNSSASSSQTSLFGGAGSAAPTSLGGTKSEDSQPADENEDDESEEPPKPEVKEVKEKDAFYSKKCKLFYKKESEFKEKGVGTLHLKLTEQGKTQMIVRADTNLGNKKINSLVKCSRWNNVMLVCVPNPPVDDKNPSSPFPLLIRVKTAEDADELYKILEEKKG</sequence>
<dbReference type="SMART" id="SM00160">
    <property type="entry name" value="RanBD"/>
    <property type="match status" value="1"/>
</dbReference>
<evidence type="ECO:0000256" key="9">
    <source>
        <dbReference type="ARBA" id="ARBA00023242"/>
    </source>
</evidence>
<evidence type="ECO:0000313" key="12">
    <source>
        <dbReference type="Ensembl" id="ENSMMOP00000007715.1"/>
    </source>
</evidence>
<feature type="compositionally biased region" description="Basic and acidic residues" evidence="10">
    <location>
        <begin position="1"/>
        <end position="16"/>
    </location>
</feature>
<name>A0A3Q4ASX2_MOLML</name>
<evidence type="ECO:0000256" key="2">
    <source>
        <dbReference type="ARBA" id="ARBA00022448"/>
    </source>
</evidence>